<proteinExistence type="predicted"/>
<evidence type="ECO:0000313" key="2">
    <source>
        <dbReference type="EMBL" id="OLP88514.1"/>
    </source>
</evidence>
<accession>A0A1Q9D028</accession>
<keyword evidence="3" id="KW-1185">Reference proteome</keyword>
<dbReference type="EMBL" id="LSRX01000809">
    <property type="protein sequence ID" value="OLP88514.1"/>
    <property type="molecule type" value="Genomic_DNA"/>
</dbReference>
<dbReference type="AlphaFoldDB" id="A0A1Q9D028"/>
<protein>
    <submittedName>
        <fullName evidence="2">Uncharacterized protein</fullName>
    </submittedName>
</protein>
<evidence type="ECO:0000256" key="1">
    <source>
        <dbReference type="SAM" id="MobiDB-lite"/>
    </source>
</evidence>
<feature type="region of interest" description="Disordered" evidence="1">
    <location>
        <begin position="35"/>
        <end position="57"/>
    </location>
</feature>
<sequence length="219" mass="24709">MGCQGLREGVRLWQAEVGLRAKGCQNAAVPELRHDGCRQQKKRHEDSRKRSGRDERGHDDRRWLLKEYAEDDRRLQEGRDHGKTFEIKTEDATTVGLWGMYRQVRGSLPGAGAGQQLGAAEDAGDVQKLRPGISLPSMWTAGATSPMVWPEAQKAAFRAICDFVTGQRHWDNEEAVIEGILCKLGEHPLYFGEEEEEIIANVQANISLLWEDDPKDSWE</sequence>
<evidence type="ECO:0000313" key="3">
    <source>
        <dbReference type="Proteomes" id="UP000186817"/>
    </source>
</evidence>
<organism evidence="2 3">
    <name type="scientific">Symbiodinium microadriaticum</name>
    <name type="common">Dinoflagellate</name>
    <name type="synonym">Zooxanthella microadriatica</name>
    <dbReference type="NCBI Taxonomy" id="2951"/>
    <lineage>
        <taxon>Eukaryota</taxon>
        <taxon>Sar</taxon>
        <taxon>Alveolata</taxon>
        <taxon>Dinophyceae</taxon>
        <taxon>Suessiales</taxon>
        <taxon>Symbiodiniaceae</taxon>
        <taxon>Symbiodinium</taxon>
    </lineage>
</organism>
<comment type="caution">
    <text evidence="2">The sequence shown here is derived from an EMBL/GenBank/DDBJ whole genome shotgun (WGS) entry which is preliminary data.</text>
</comment>
<gene>
    <name evidence="2" type="ORF">AK812_SmicGene30145</name>
</gene>
<reference evidence="2 3" key="1">
    <citation type="submission" date="2016-02" db="EMBL/GenBank/DDBJ databases">
        <title>Genome analysis of coral dinoflagellate symbionts highlights evolutionary adaptations to a symbiotic lifestyle.</title>
        <authorList>
            <person name="Aranda M."/>
            <person name="Li Y."/>
            <person name="Liew Y.J."/>
            <person name="Baumgarten S."/>
            <person name="Simakov O."/>
            <person name="Wilson M."/>
            <person name="Piel J."/>
            <person name="Ashoor H."/>
            <person name="Bougouffa S."/>
            <person name="Bajic V.B."/>
            <person name="Ryu T."/>
            <person name="Ravasi T."/>
            <person name="Bayer T."/>
            <person name="Micklem G."/>
            <person name="Kim H."/>
            <person name="Bhak J."/>
            <person name="Lajeunesse T.C."/>
            <person name="Voolstra C.R."/>
        </authorList>
    </citation>
    <scope>NUCLEOTIDE SEQUENCE [LARGE SCALE GENOMIC DNA]</scope>
    <source>
        <strain evidence="2 3">CCMP2467</strain>
    </source>
</reference>
<dbReference type="Proteomes" id="UP000186817">
    <property type="component" value="Unassembled WGS sequence"/>
</dbReference>
<name>A0A1Q9D028_SYMMI</name>